<organism evidence="6 7">
    <name type="scientific">Rhodovastum atsumiense</name>
    <dbReference type="NCBI Taxonomy" id="504468"/>
    <lineage>
        <taxon>Bacteria</taxon>
        <taxon>Pseudomonadati</taxon>
        <taxon>Pseudomonadota</taxon>
        <taxon>Alphaproteobacteria</taxon>
        <taxon>Acetobacterales</taxon>
        <taxon>Acetobacteraceae</taxon>
        <taxon>Rhodovastum</taxon>
    </lineage>
</organism>
<feature type="domain" description="Glycosyltransferase subfamily 4-like N-terminal" evidence="5">
    <location>
        <begin position="66"/>
        <end position="169"/>
    </location>
</feature>
<dbReference type="Proteomes" id="UP000325255">
    <property type="component" value="Unassembled WGS sequence"/>
</dbReference>
<evidence type="ECO:0000259" key="4">
    <source>
        <dbReference type="Pfam" id="PF00534"/>
    </source>
</evidence>
<evidence type="ECO:0000259" key="5">
    <source>
        <dbReference type="Pfam" id="PF13439"/>
    </source>
</evidence>
<dbReference type="AlphaFoldDB" id="A0A5M6IMR9"/>
<dbReference type="GO" id="GO:0016757">
    <property type="term" value="F:glycosyltransferase activity"/>
    <property type="evidence" value="ECO:0007669"/>
    <property type="project" value="UniProtKB-KW"/>
</dbReference>
<comment type="similarity">
    <text evidence="1">Belongs to the glycosyltransferase group 1 family. Glycosyltransferase 4 subfamily.</text>
</comment>
<gene>
    <name evidence="6" type="ORF">F1189_25645</name>
</gene>
<dbReference type="PANTHER" id="PTHR12526:SF640">
    <property type="entry name" value="COLANIC ACID BIOSYNTHESIS GLYCOSYLTRANSFERASE WCAL-RELATED"/>
    <property type="match status" value="1"/>
</dbReference>
<reference evidence="6 7" key="1">
    <citation type="submission" date="2019-09" db="EMBL/GenBank/DDBJ databases">
        <title>Genome sequence of Rhodovastum atsumiense, a diverse member of the Acetobacteraceae family of non-sulfur purple photosynthetic bacteria.</title>
        <authorList>
            <person name="Meyer T."/>
            <person name="Kyndt J."/>
        </authorList>
    </citation>
    <scope>NUCLEOTIDE SEQUENCE [LARGE SCALE GENOMIC DNA]</scope>
    <source>
        <strain evidence="6 7">DSM 21279</strain>
    </source>
</reference>
<proteinExistence type="inferred from homology"/>
<evidence type="ECO:0000256" key="2">
    <source>
        <dbReference type="ARBA" id="ARBA00022676"/>
    </source>
</evidence>
<keyword evidence="3 6" id="KW-0808">Transferase</keyword>
<dbReference type="Pfam" id="PF13439">
    <property type="entry name" value="Glyco_transf_4"/>
    <property type="match status" value="1"/>
</dbReference>
<accession>A0A5M6IMR9</accession>
<evidence type="ECO:0000256" key="3">
    <source>
        <dbReference type="ARBA" id="ARBA00022679"/>
    </source>
</evidence>
<keyword evidence="7" id="KW-1185">Reference proteome</keyword>
<evidence type="ECO:0000313" key="6">
    <source>
        <dbReference type="EMBL" id="KAA5609159.1"/>
    </source>
</evidence>
<dbReference type="Pfam" id="PF00534">
    <property type="entry name" value="Glycos_transf_1"/>
    <property type="match status" value="1"/>
</dbReference>
<evidence type="ECO:0000313" key="7">
    <source>
        <dbReference type="Proteomes" id="UP000325255"/>
    </source>
</evidence>
<dbReference type="EMBL" id="VWPK01000058">
    <property type="protein sequence ID" value="KAA5609159.1"/>
    <property type="molecule type" value="Genomic_DNA"/>
</dbReference>
<dbReference type="PANTHER" id="PTHR12526">
    <property type="entry name" value="GLYCOSYLTRANSFERASE"/>
    <property type="match status" value="1"/>
</dbReference>
<dbReference type="RefSeq" id="WP_150044231.1">
    <property type="nucleotide sequence ID" value="NZ_OW485601.1"/>
</dbReference>
<dbReference type="InterPro" id="IPR001296">
    <property type="entry name" value="Glyco_trans_1"/>
</dbReference>
<dbReference type="OrthoDB" id="9807414at2"/>
<comment type="caution">
    <text evidence="6">The sequence shown here is derived from an EMBL/GenBank/DDBJ whole genome shotgun (WGS) entry which is preliminary data.</text>
</comment>
<protein>
    <submittedName>
        <fullName evidence="6">Glycosyltransferase family 4 protein</fullName>
    </submittedName>
</protein>
<dbReference type="InterPro" id="IPR028098">
    <property type="entry name" value="Glyco_trans_4-like_N"/>
</dbReference>
<evidence type="ECO:0000256" key="1">
    <source>
        <dbReference type="ARBA" id="ARBA00009481"/>
    </source>
</evidence>
<dbReference type="Gene3D" id="3.40.50.2000">
    <property type="entry name" value="Glycogen Phosphorylase B"/>
    <property type="match status" value="2"/>
</dbReference>
<dbReference type="CDD" id="cd03801">
    <property type="entry name" value="GT4_PimA-like"/>
    <property type="match status" value="1"/>
</dbReference>
<dbReference type="SUPFAM" id="SSF53756">
    <property type="entry name" value="UDP-Glycosyltransferase/glycogen phosphorylase"/>
    <property type="match status" value="1"/>
</dbReference>
<feature type="domain" description="Glycosyl transferase family 1" evidence="4">
    <location>
        <begin position="178"/>
        <end position="338"/>
    </location>
</feature>
<name>A0A5M6IMR9_9PROT</name>
<keyword evidence="2" id="KW-0328">Glycosyltransferase</keyword>
<sequence>MCKDRIAVVLPPREAFSPLAAGAIGLLAHRLVVQPSAFVPVVYGPEVAAPFTDVTFRPVRPAWILASQAIRYAAALGRRLRRDPPALVEVHNRPDVALFLAARLPVPVMLVLHNDPQGMRCARTAQERHALLDRLACVATVSEFLRARLLAGVEVPPRGPVVVPNCIDFAVIPPAGPREDLLLFTGRVVADKGADVFVAACARALPHLPGWRAAMIGADRFGPDSPETPFLRDLRPRAAAAGVTLHGYLPHDAVLAALVRAGIAVMPSRWQEPFGLAALEALACGAPLLCSMRGGLAEVARGAALPVDPDDPAELAGAMLALARDPDRRAALSAAGRARAAAFDAPLAASRLDALRRDVLAAWSPGAPRPI</sequence>